<dbReference type="InterPro" id="IPR049744">
    <property type="entry name" value="CC/Se_fam"/>
</dbReference>
<proteinExistence type="predicted"/>
<name>A0A1I4MMT8_9FIRM</name>
<evidence type="ECO:0008006" key="3">
    <source>
        <dbReference type="Google" id="ProtNLM"/>
    </source>
</evidence>
<dbReference type="OrthoDB" id="1684068at2"/>
<dbReference type="NCBIfam" id="NF041239">
    <property type="entry name" value="Moor_selen_rel"/>
    <property type="match status" value="1"/>
</dbReference>
<gene>
    <name evidence="1" type="ORF">SAMN04490355_103541</name>
</gene>
<dbReference type="Proteomes" id="UP000199520">
    <property type="component" value="Unassembled WGS sequence"/>
</dbReference>
<keyword evidence="2" id="KW-1185">Reference proteome</keyword>
<accession>A0A1I4MMT8</accession>
<dbReference type="EMBL" id="FOTS01000035">
    <property type="protein sequence ID" value="SFM04410.1"/>
    <property type="molecule type" value="Genomic_DNA"/>
</dbReference>
<dbReference type="RefSeq" id="WP_090940059.1">
    <property type="nucleotide sequence ID" value="NZ_FOTS01000035.1"/>
</dbReference>
<evidence type="ECO:0000313" key="2">
    <source>
        <dbReference type="Proteomes" id="UP000199520"/>
    </source>
</evidence>
<dbReference type="AlphaFoldDB" id="A0A1I4MMT8"/>
<sequence>MLRISDEAKEYILTKKKSVYVIQNGPTGLCCGSVDFGPTVYLGNPPNDQEYNRNEIDGITVYLPHDFYTNIPLTVEVRSFLTIKNLYIKGWKMI</sequence>
<organism evidence="1 2">
    <name type="scientific">Pelosinus propionicus DSM 13327</name>
    <dbReference type="NCBI Taxonomy" id="1123291"/>
    <lineage>
        <taxon>Bacteria</taxon>
        <taxon>Bacillati</taxon>
        <taxon>Bacillota</taxon>
        <taxon>Negativicutes</taxon>
        <taxon>Selenomonadales</taxon>
        <taxon>Sporomusaceae</taxon>
        <taxon>Pelosinus</taxon>
    </lineage>
</organism>
<evidence type="ECO:0000313" key="1">
    <source>
        <dbReference type="EMBL" id="SFM04410.1"/>
    </source>
</evidence>
<protein>
    <recommendedName>
        <fullName evidence="3">Fe-S cluster assembly iron-binding protein IscA</fullName>
    </recommendedName>
</protein>
<reference evidence="2" key="1">
    <citation type="submission" date="2016-10" db="EMBL/GenBank/DDBJ databases">
        <authorList>
            <person name="Varghese N."/>
            <person name="Submissions S."/>
        </authorList>
    </citation>
    <scope>NUCLEOTIDE SEQUENCE [LARGE SCALE GENOMIC DNA]</scope>
    <source>
        <strain evidence="2">DSM 13327</strain>
    </source>
</reference>
<dbReference type="STRING" id="1123291.SAMN04490355_103541"/>